<feature type="domain" description="Type I restriction enzyme R protein N-terminal" evidence="1">
    <location>
        <begin position="35"/>
        <end position="144"/>
    </location>
</feature>
<dbReference type="Gene3D" id="3.90.1570.30">
    <property type="match status" value="1"/>
</dbReference>
<comment type="caution">
    <text evidence="2">The sequence shown here is derived from an EMBL/GenBank/DDBJ whole genome shotgun (WGS) entry which is preliminary data.</text>
</comment>
<accession>A0A9D9N439</accession>
<organism evidence="2 3">
    <name type="scientific">Candidatus Gallipaludibacter merdavium</name>
    <dbReference type="NCBI Taxonomy" id="2840839"/>
    <lineage>
        <taxon>Bacteria</taxon>
        <taxon>Pseudomonadati</taxon>
        <taxon>Bacteroidota</taxon>
        <taxon>Bacteroidia</taxon>
        <taxon>Bacteroidales</taxon>
        <taxon>Candidatus Gallipaludibacter</taxon>
    </lineage>
</organism>
<dbReference type="InterPro" id="IPR029464">
    <property type="entry name" value="HSDR_N"/>
</dbReference>
<reference evidence="2" key="2">
    <citation type="journal article" date="2021" name="PeerJ">
        <title>Extensive microbial diversity within the chicken gut microbiome revealed by metagenomics and culture.</title>
        <authorList>
            <person name="Gilroy R."/>
            <person name="Ravi A."/>
            <person name="Getino M."/>
            <person name="Pursley I."/>
            <person name="Horton D.L."/>
            <person name="Alikhan N.F."/>
            <person name="Baker D."/>
            <person name="Gharbi K."/>
            <person name="Hall N."/>
            <person name="Watson M."/>
            <person name="Adriaenssens E.M."/>
            <person name="Foster-Nyarko E."/>
            <person name="Jarju S."/>
            <person name="Secka A."/>
            <person name="Antonio M."/>
            <person name="Oren A."/>
            <person name="Chaudhuri R.R."/>
            <person name="La Ragione R."/>
            <person name="Hildebrand F."/>
            <person name="Pallen M.J."/>
        </authorList>
    </citation>
    <scope>NUCLEOTIDE SEQUENCE</scope>
    <source>
        <strain evidence="2">G3-3990</strain>
    </source>
</reference>
<name>A0A9D9N439_9BACT</name>
<dbReference type="Proteomes" id="UP000823641">
    <property type="component" value="Unassembled WGS sequence"/>
</dbReference>
<dbReference type="Pfam" id="PF13588">
    <property type="entry name" value="HSDR_N_2"/>
    <property type="match status" value="1"/>
</dbReference>
<reference evidence="2" key="1">
    <citation type="submission" date="2020-10" db="EMBL/GenBank/DDBJ databases">
        <authorList>
            <person name="Gilroy R."/>
        </authorList>
    </citation>
    <scope>NUCLEOTIDE SEQUENCE</scope>
    <source>
        <strain evidence="2">G3-3990</strain>
    </source>
</reference>
<proteinExistence type="predicted"/>
<dbReference type="EMBL" id="JADIMG010000045">
    <property type="protein sequence ID" value="MBO8459574.1"/>
    <property type="molecule type" value="Genomic_DNA"/>
</dbReference>
<evidence type="ECO:0000313" key="3">
    <source>
        <dbReference type="Proteomes" id="UP000823641"/>
    </source>
</evidence>
<evidence type="ECO:0000259" key="1">
    <source>
        <dbReference type="Pfam" id="PF13588"/>
    </source>
</evidence>
<gene>
    <name evidence="2" type="ORF">IAA73_04480</name>
</gene>
<sequence>MSELNLPHYQAKTKINDGKPFIFDNWRNRFVALTPEEWVRQHFMHFLVTHMHYPDGRMATEHTVMLNGMKKRADAVIFNQQGIPVAIIECKAPHIPLDQKVFDQVAVYCRQMGVGTFFLTNGMEHYACRIDTTAQRYKFLSKLPDYVEL</sequence>
<protein>
    <submittedName>
        <fullName evidence="2">Type I restriction enzyme HsdR N-terminal domain-containing protein</fullName>
    </submittedName>
</protein>
<dbReference type="AlphaFoldDB" id="A0A9D9N439"/>
<evidence type="ECO:0000313" key="2">
    <source>
        <dbReference type="EMBL" id="MBO8459574.1"/>
    </source>
</evidence>